<reference evidence="2 3" key="1">
    <citation type="submission" date="2017-05" db="EMBL/GenBank/DDBJ databases">
        <title>De novo genome assembly of Deniococcus indicus strain DR1.</title>
        <authorList>
            <person name="Chauhan D."/>
            <person name="Yennamalli R.M."/>
            <person name="Priyadarshini R."/>
        </authorList>
    </citation>
    <scope>NUCLEOTIDE SEQUENCE [LARGE SCALE GENOMIC DNA]</scope>
    <source>
        <strain evidence="2 3">DR1</strain>
    </source>
</reference>
<sequence length="265" mass="29048">MTTDDQTRKPARAKVLKGSKQPPVHVQGKPQEPGVKRAGKGWTSRSGGGKGTPAARPGGRGRIYPIQVVTTRWKDSRTGKFVKSPNEGTPLRLKVARPRAGAKDGMVITRTFKRDEATGMRVPVRYKVQYLEAREAHRRGELGTAELRALEDDLADGLMSEEGQAIMRQVEAAQHSQEMHAAHRSDKAKRAAVTRKAKAATRKHRSAAAIQSDHLKIQADLQAARFALKTARTPKSVEAKRKRIHSLTIKAAKLRKEAKAAGVSL</sequence>
<evidence type="ECO:0000313" key="3">
    <source>
        <dbReference type="Proteomes" id="UP000197208"/>
    </source>
</evidence>
<organism evidence="2 3">
    <name type="scientific">Deinococcus indicus</name>
    <dbReference type="NCBI Taxonomy" id="223556"/>
    <lineage>
        <taxon>Bacteria</taxon>
        <taxon>Thermotogati</taxon>
        <taxon>Deinococcota</taxon>
        <taxon>Deinococci</taxon>
        <taxon>Deinococcales</taxon>
        <taxon>Deinococcaceae</taxon>
        <taxon>Deinococcus</taxon>
    </lineage>
</organism>
<dbReference type="RefSeq" id="WP_088249134.1">
    <property type="nucleotide sequence ID" value="NZ_NHMK01000020.1"/>
</dbReference>
<feature type="region of interest" description="Disordered" evidence="1">
    <location>
        <begin position="1"/>
        <end position="63"/>
    </location>
</feature>
<dbReference type="Proteomes" id="UP000197208">
    <property type="component" value="Unassembled WGS sequence"/>
</dbReference>
<proteinExistence type="predicted"/>
<protein>
    <submittedName>
        <fullName evidence="2">Uncharacterized protein</fullName>
    </submittedName>
</protein>
<dbReference type="OrthoDB" id="67826at2"/>
<evidence type="ECO:0000256" key="1">
    <source>
        <dbReference type="SAM" id="MobiDB-lite"/>
    </source>
</evidence>
<accession>A0A246BIG4</accession>
<evidence type="ECO:0000313" key="2">
    <source>
        <dbReference type="EMBL" id="OWL95045.1"/>
    </source>
</evidence>
<comment type="caution">
    <text evidence="2">The sequence shown here is derived from an EMBL/GenBank/DDBJ whole genome shotgun (WGS) entry which is preliminary data.</text>
</comment>
<name>A0A246BIG4_9DEIO</name>
<keyword evidence="3" id="KW-1185">Reference proteome</keyword>
<gene>
    <name evidence="2" type="ORF">CBQ26_13400</name>
</gene>
<dbReference type="AlphaFoldDB" id="A0A246BIG4"/>
<dbReference type="EMBL" id="NHMK01000020">
    <property type="protein sequence ID" value="OWL95045.1"/>
    <property type="molecule type" value="Genomic_DNA"/>
</dbReference>